<proteinExistence type="predicted"/>
<protein>
    <submittedName>
        <fullName evidence="3">Uncharacterized protein</fullName>
    </submittedName>
</protein>
<keyword evidence="2" id="KW-0472">Membrane</keyword>
<evidence type="ECO:0000313" key="4">
    <source>
        <dbReference type="Proteomes" id="UP000763557"/>
    </source>
</evidence>
<evidence type="ECO:0000256" key="1">
    <source>
        <dbReference type="SAM" id="MobiDB-lite"/>
    </source>
</evidence>
<feature type="region of interest" description="Disordered" evidence="1">
    <location>
        <begin position="172"/>
        <end position="203"/>
    </location>
</feature>
<accession>A0ABX2F3T7</accession>
<keyword evidence="2" id="KW-0812">Transmembrane</keyword>
<feature type="compositionally biased region" description="Basic and acidic residues" evidence="1">
    <location>
        <begin position="172"/>
        <end position="182"/>
    </location>
</feature>
<sequence>MPPEPSVPTAQAAPSAQSAAAPVRQAVPMVPSSPADALLALQGMAGNAAVARMMSGPAPVSIAPPSSPEFLSLVADIEARRAAIVAHSTAQAEQIRAAADSVKQRHRATADAKALAVEQAHAAALGVVQQHASTAQATIQGNLEAELARVDAAAEAELQRLDRVIEEKRGAVAQHAEDKAGVAERTGTEQAQRATDGTAERSRRAEEIANAKIERYRTHDQADDIRDTVESARRDVVAELNRTGTAVANSVRTKSTELGGHFREEAAQTARDFDQPRADARAQILENRDRTKDTLREIAANATARITSEAGQLGTSLQEESARRGAEIRAQAAVFDASLDESVASTITQLAQPAEALADDLGGFAEQNQDAACYPPFVEEARAELLTAATERETQIDDLATRFLGSMDQTTSDAETALNDHAQSLIATAQQAGNDFGGPINQIMDTTAQEMHDATDEGARSMGVVTDEVGRELDRVIRDLDSRWDERLREHTGQLREEVDTALADEDRAVDRFSREIDVSVDRIVEESGFFDSLWNFCAGLVEGIWNGLVGLLKGIWDAIRTPLFWIAVAVIVVVLAIAVIVLVIKGAAVLAAIAAVLAFAGKVLLVIGVIAGALAAIYYLYLAISRPDLTWRQRGELVGRAIFEAGMALAGTGILARLKVFAQVSRFRALVARVGDLGLAIRLVNKVPDLAKIARLLDLAEAANVLRVLDKVADADVAIALLGRVRDVDELILLLDRVSDANRIARLPELLDQAGDVQQLTRLLDRVADPDDLVRMLGEVGGPDALLRLTDDLPATDLAALITTHGADAVRWAATEMSGLEAQALLARMTPDVLAAIRNVTPRTATRLLDAFDNSLLARVVAEIDLRELVPFLDQQETGAARRILTQYADAGSWDRLRRFLRGTAQAAETEGYAAAGADDIIVDNQTLSTVRAMLAGVDYSALQPIEQRMIQQLFAQLRQPLDATGTLVPPNQAAIEGIMGRLRAPATVMGETGVNAVHKPLGGAATDLGVAERPAGLAVDIDRNSTAYRQVLADLERPPNRPWTPSSTTTPTAVGKTEGIRDRTVVADALFARMEGGGVPRFMTADGAVFERLAGWAVSVNPPAAGKSSVATRLARANPNGFEIMLNGRTLLVIPVGL</sequence>
<reference evidence="3 4" key="1">
    <citation type="submission" date="2020-01" db="EMBL/GenBank/DDBJ databases">
        <title>Kibdelosporangium persica a novel Actinomycetes from a hot desert in Iran.</title>
        <authorList>
            <person name="Safaei N."/>
            <person name="Zaburannyi N."/>
            <person name="Mueller R."/>
            <person name="Wink J."/>
        </authorList>
    </citation>
    <scope>NUCLEOTIDE SEQUENCE [LARGE SCALE GENOMIC DNA]</scope>
    <source>
        <strain evidence="3 4">4NS15</strain>
    </source>
</reference>
<keyword evidence="4" id="KW-1185">Reference proteome</keyword>
<dbReference type="EMBL" id="JAAATY010000007">
    <property type="protein sequence ID" value="NRN65626.1"/>
    <property type="molecule type" value="Genomic_DNA"/>
</dbReference>
<dbReference type="RefSeq" id="WP_173130038.1">
    <property type="nucleotide sequence ID" value="NZ_CBCSGW010000004.1"/>
</dbReference>
<feature type="region of interest" description="Disordered" evidence="1">
    <location>
        <begin position="1"/>
        <end position="27"/>
    </location>
</feature>
<name>A0ABX2F3T7_9PSEU</name>
<feature type="transmembrane region" description="Helical" evidence="2">
    <location>
        <begin position="604"/>
        <end position="626"/>
    </location>
</feature>
<feature type="compositionally biased region" description="Low complexity" evidence="1">
    <location>
        <begin position="7"/>
        <end position="27"/>
    </location>
</feature>
<dbReference type="Gene3D" id="1.20.120.20">
    <property type="entry name" value="Apolipoprotein"/>
    <property type="match status" value="1"/>
</dbReference>
<gene>
    <name evidence="3" type="ORF">GC106_28370</name>
</gene>
<evidence type="ECO:0000313" key="3">
    <source>
        <dbReference type="EMBL" id="NRN65626.1"/>
    </source>
</evidence>
<dbReference type="Proteomes" id="UP000763557">
    <property type="component" value="Unassembled WGS sequence"/>
</dbReference>
<evidence type="ECO:0000256" key="2">
    <source>
        <dbReference type="SAM" id="Phobius"/>
    </source>
</evidence>
<organism evidence="3 4">
    <name type="scientific">Kibdelosporangium persicum</name>
    <dbReference type="NCBI Taxonomy" id="2698649"/>
    <lineage>
        <taxon>Bacteria</taxon>
        <taxon>Bacillati</taxon>
        <taxon>Actinomycetota</taxon>
        <taxon>Actinomycetes</taxon>
        <taxon>Pseudonocardiales</taxon>
        <taxon>Pseudonocardiaceae</taxon>
        <taxon>Kibdelosporangium</taxon>
    </lineage>
</organism>
<feature type="transmembrane region" description="Helical" evidence="2">
    <location>
        <begin position="565"/>
        <end position="598"/>
    </location>
</feature>
<comment type="caution">
    <text evidence="3">The sequence shown here is derived from an EMBL/GenBank/DDBJ whole genome shotgun (WGS) entry which is preliminary data.</text>
</comment>
<keyword evidence="2" id="KW-1133">Transmembrane helix</keyword>